<sequence>MSQLFADIFPPADKAQWLAQVQKDLKDPTRSAEAVYESLRWQTPEGFSVEPYYTAEDLEHLPLETLQAAQKKQPGWLTTPELRVQDPKEDNATLRDWLSRGADALLLDGTNTAGTEADLTRLLNGIKLSETPVFFRFTGPATEWLTTLQRVAPYQLKGGFLNDQLARWTTAGDPYTAGLASVAEATRLSASSPQFRTITVSSHAVHNAGANATQELAFLLASLTDIYDHLTNAGLAVDQLAPKTVLSVSVGTSYFMEIAKLWALRILYQRLLAAYSPHASHPMPERRNAHGPCYIHAQTSTFYDATATPYTNLLRATTEAMAAVIGGCDALTVHPYDTTFRQPDEFSHRIARNLSILLKEESHLDKVADPAAGTYYLENLTNQLVEAAWQLFLAVEERGGFTKAFEQGFIQEQIQQAYQAKVDAVQNGRVLVGVTKFRFDEESVAKPDQPLRPLQANGIPLLPDRRLATAFE</sequence>
<protein>
    <recommendedName>
        <fullName evidence="1">Methylmalonyl-CoA mutase alpha/beta chain catalytic domain-containing protein</fullName>
    </recommendedName>
</protein>
<dbReference type="Pfam" id="PF01642">
    <property type="entry name" value="MM_CoA_mutase"/>
    <property type="match status" value="1"/>
</dbReference>
<comment type="caution">
    <text evidence="2">The sequence shown here is derived from an EMBL/GenBank/DDBJ whole genome shotgun (WGS) entry which is preliminary data.</text>
</comment>
<evidence type="ECO:0000259" key="1">
    <source>
        <dbReference type="Pfam" id="PF01642"/>
    </source>
</evidence>
<accession>A0ABP8N8Z8</accession>
<proteinExistence type="predicted"/>
<evidence type="ECO:0000313" key="3">
    <source>
        <dbReference type="Proteomes" id="UP001501175"/>
    </source>
</evidence>
<gene>
    <name evidence="2" type="ORF">GCM10023189_38100</name>
</gene>
<dbReference type="SUPFAM" id="SSF51703">
    <property type="entry name" value="Cobalamin (vitamin B12)-dependent enzymes"/>
    <property type="match status" value="1"/>
</dbReference>
<dbReference type="InterPro" id="IPR006099">
    <property type="entry name" value="MeMalonylCoA_mutase_a/b_cat"/>
</dbReference>
<feature type="domain" description="Methylmalonyl-CoA mutase alpha/beta chain catalytic" evidence="1">
    <location>
        <begin position="117"/>
        <end position="443"/>
    </location>
</feature>
<dbReference type="InterPro" id="IPR016176">
    <property type="entry name" value="Cbl-dep_enz_cat"/>
</dbReference>
<keyword evidence="3" id="KW-1185">Reference proteome</keyword>
<dbReference type="Gene3D" id="3.20.20.240">
    <property type="entry name" value="Methylmalonyl-CoA mutase"/>
    <property type="match status" value="1"/>
</dbReference>
<name>A0ABP8N8Z8_9BACT</name>
<reference evidence="3" key="1">
    <citation type="journal article" date="2019" name="Int. J. Syst. Evol. Microbiol.">
        <title>The Global Catalogue of Microorganisms (GCM) 10K type strain sequencing project: providing services to taxonomists for standard genome sequencing and annotation.</title>
        <authorList>
            <consortium name="The Broad Institute Genomics Platform"/>
            <consortium name="The Broad Institute Genome Sequencing Center for Infectious Disease"/>
            <person name="Wu L."/>
            <person name="Ma J."/>
        </authorList>
    </citation>
    <scope>NUCLEOTIDE SEQUENCE [LARGE SCALE GENOMIC DNA]</scope>
    <source>
        <strain evidence="3">JCM 17927</strain>
    </source>
</reference>
<evidence type="ECO:0000313" key="2">
    <source>
        <dbReference type="EMBL" id="GAA4461999.1"/>
    </source>
</evidence>
<dbReference type="Proteomes" id="UP001501175">
    <property type="component" value="Unassembled WGS sequence"/>
</dbReference>
<dbReference type="RefSeq" id="WP_345245953.1">
    <property type="nucleotide sequence ID" value="NZ_BAABHD010000067.1"/>
</dbReference>
<dbReference type="PANTHER" id="PTHR48101">
    <property type="entry name" value="METHYLMALONYL-COA MUTASE, MITOCHONDRIAL-RELATED"/>
    <property type="match status" value="1"/>
</dbReference>
<dbReference type="EMBL" id="BAABHD010000067">
    <property type="protein sequence ID" value="GAA4461999.1"/>
    <property type="molecule type" value="Genomic_DNA"/>
</dbReference>
<dbReference type="PANTHER" id="PTHR48101:SF1">
    <property type="entry name" value="METHYLMALONYL-COA MUTASE, LARGE SUBUNIT"/>
    <property type="match status" value="1"/>
</dbReference>
<organism evidence="2 3">
    <name type="scientific">Nibrella saemangeumensis</name>
    <dbReference type="NCBI Taxonomy" id="1084526"/>
    <lineage>
        <taxon>Bacteria</taxon>
        <taxon>Pseudomonadati</taxon>
        <taxon>Bacteroidota</taxon>
        <taxon>Cytophagia</taxon>
        <taxon>Cytophagales</taxon>
        <taxon>Spirosomataceae</taxon>
        <taxon>Nibrella</taxon>
    </lineage>
</organism>